<dbReference type="PROSITE" id="PS51192">
    <property type="entry name" value="HELICASE_ATP_BIND_1"/>
    <property type="match status" value="1"/>
</dbReference>
<feature type="domain" description="SWIM-type" evidence="4">
    <location>
        <begin position="114"/>
        <end position="145"/>
    </location>
</feature>
<dbReference type="OrthoDB" id="9760715at2"/>
<dbReference type="STRING" id="574650.SAMN04487966_103125"/>
<keyword evidence="2" id="KW-0863">Zinc-finger</keyword>
<dbReference type="InterPro" id="IPR014001">
    <property type="entry name" value="Helicase_ATP-bd"/>
</dbReference>
<proteinExistence type="predicted"/>
<dbReference type="InterPro" id="IPR027417">
    <property type="entry name" value="P-loop_NTPase"/>
</dbReference>
<sequence>MSRRNYSGGRSQPPRSNWNSALQNAQAPSFPQISRAEIRELVGPQSAQRGWIYAEEGAVTRLQWSIDGTGTTREGKRQLQGTLFGTVAGSGNNAYGAAVILWPDADEQTITGPASVRLWRPIRSSCTCPVAPECKHVAALMYESTSRALRAANPHGFPDDGPSPLADHAPEQVNGRDGDDEYDPGSAPFNPADLRLPGSHEVRPPEALTSARSRVTGAAPMPYQAPQPPAPPSWRQVLSGNPGGAGSRGPLTQSPAAEMPLAIGVELRTEPQPGARRWGATATTLEDLTTPENRFSLRLIPLKPGAKDNWIKGGLTWRAFQYPGTQFGLRRDHADIFGQLYRLYQADNPHLHGSEAELQWESFRSPAAWLLLQRAVALGVEFDPRGILGHVSVATDQASVHLDLSETDPAASLDTVTKGPSPIAVRVVVGAEGEELETPRRVGPYGVFIVELPESPGRSSKGSVRLRLIPTADEIPAPARELLDRGGQMIIPSEEQGEFLREFTPRLQAQVQVTSADQTVKLAEVAPPVLVLQAVYSGDDRTELRWFWQYSAPDRQLPVLRRGVGAGRQLQHEQTVLEAVRLIWPDALATDEQTLDGVATARFAEHILPRLLDVEHVEVNVTGELPDYEELTGAPRVRITQMTTEDTTRTDWFDLGFEITLGERLIPFVDVFSALAGGKKSVILPDRTYFNLNDPVFDQLRDLIAEAQQLGEWEPDKPRISRYQVTLWEDFEDLAEESVEAVSWRETVGALRDLKQIPEVPAPTGLDATLRSYQLEGYQWLSFLYEHHLGGILADDMGLGKTLQTLALMVRARQLRPEDPPFLVVAPSSVVSVWAQEAARFAPGLDVRVLDSTARKRKTDLAEARAGADVVVTSYAVLRLDEEEYGELEWTGLIADEAQFIKNRSSKVHGAVKAVRAPFRLAITGTPMENSLTDLWALLNVTAPGLFASPRVFSQEYIKPIEDPDPSDDGARRAQERMARLRRRIRPFMLRRTKDMVAHDLPERQEQVVEVPLQPKHRRLYDQVLQRERQKVLGLIQDLDKNRFIVFRSLTLLRMLALDPAIVDEEYAEVPSSKLEDLMERLQEILAEQHRVILFSQFTSFLGRVAERLSAAGVTYSYLDGSTRNRGDVVNEFREGNASVFLISLKAGGFGLTLTEADYVILLDPWWNPAAEAQAIDRAHRIGQTKNVMVYRLVAEGTIEEKVLALQQRKAALFSSLTDEDAAFSQSITADDLRELFSGS</sequence>
<keyword evidence="2" id="KW-0479">Metal-binding</keyword>
<feature type="domain" description="Helicase C-terminal" evidence="6">
    <location>
        <begin position="1074"/>
        <end position="1229"/>
    </location>
</feature>
<dbReference type="InterPro" id="IPR038718">
    <property type="entry name" value="SNF2-like_sf"/>
</dbReference>
<keyword evidence="8" id="KW-1185">Reference proteome</keyword>
<feature type="domain" description="Helicase ATP-binding" evidence="5">
    <location>
        <begin position="782"/>
        <end position="945"/>
    </location>
</feature>
<dbReference type="EMBL" id="FPCG01000003">
    <property type="protein sequence ID" value="SFV21949.1"/>
    <property type="molecule type" value="Genomic_DNA"/>
</dbReference>
<dbReference type="InterPro" id="IPR000330">
    <property type="entry name" value="SNF2_N"/>
</dbReference>
<dbReference type="SUPFAM" id="SSF52540">
    <property type="entry name" value="P-loop containing nucleoside triphosphate hydrolases"/>
    <property type="match status" value="2"/>
</dbReference>
<dbReference type="PROSITE" id="PS50966">
    <property type="entry name" value="ZF_SWIM"/>
    <property type="match status" value="1"/>
</dbReference>
<protein>
    <submittedName>
        <fullName evidence="7">Helicase conserved C-terminal domain-containing protein</fullName>
    </submittedName>
</protein>
<evidence type="ECO:0000313" key="7">
    <source>
        <dbReference type="EMBL" id="SFV21949.1"/>
    </source>
</evidence>
<evidence type="ECO:0000313" key="8">
    <source>
        <dbReference type="Proteomes" id="UP000198881"/>
    </source>
</evidence>
<dbReference type="Proteomes" id="UP000198881">
    <property type="component" value="Unassembled WGS sequence"/>
</dbReference>
<evidence type="ECO:0000256" key="2">
    <source>
        <dbReference type="PROSITE-ProRule" id="PRU00325"/>
    </source>
</evidence>
<keyword evidence="1" id="KW-0378">Hydrolase</keyword>
<dbReference type="PANTHER" id="PTHR10799">
    <property type="entry name" value="SNF2/RAD54 HELICASE FAMILY"/>
    <property type="match status" value="1"/>
</dbReference>
<dbReference type="SMART" id="SM00490">
    <property type="entry name" value="HELICc"/>
    <property type="match status" value="1"/>
</dbReference>
<dbReference type="InterPro" id="IPR007527">
    <property type="entry name" value="Znf_SWIM"/>
</dbReference>
<dbReference type="InterPro" id="IPR001650">
    <property type="entry name" value="Helicase_C-like"/>
</dbReference>
<name>A0A1I7MJA7_9MICC</name>
<dbReference type="GO" id="GO:0004386">
    <property type="term" value="F:helicase activity"/>
    <property type="evidence" value="ECO:0007669"/>
    <property type="project" value="UniProtKB-KW"/>
</dbReference>
<feature type="region of interest" description="Disordered" evidence="3">
    <location>
        <begin position="1"/>
        <end position="26"/>
    </location>
</feature>
<feature type="compositionally biased region" description="Basic and acidic residues" evidence="3">
    <location>
        <begin position="168"/>
        <end position="177"/>
    </location>
</feature>
<accession>A0A1I7MJA7</accession>
<evidence type="ECO:0000256" key="1">
    <source>
        <dbReference type="ARBA" id="ARBA00022801"/>
    </source>
</evidence>
<keyword evidence="7" id="KW-0347">Helicase</keyword>
<dbReference type="GO" id="GO:0005524">
    <property type="term" value="F:ATP binding"/>
    <property type="evidence" value="ECO:0007669"/>
    <property type="project" value="InterPro"/>
</dbReference>
<dbReference type="Pfam" id="PF00271">
    <property type="entry name" value="Helicase_C"/>
    <property type="match status" value="1"/>
</dbReference>
<dbReference type="AlphaFoldDB" id="A0A1I7MJA7"/>
<feature type="region of interest" description="Disordered" evidence="3">
    <location>
        <begin position="151"/>
        <end position="208"/>
    </location>
</feature>
<reference evidence="7 8" key="1">
    <citation type="submission" date="2016-10" db="EMBL/GenBank/DDBJ databases">
        <authorList>
            <person name="de Groot N.N."/>
        </authorList>
    </citation>
    <scope>NUCLEOTIDE SEQUENCE [LARGE SCALE GENOMIC DNA]</scope>
    <source>
        <strain evidence="7 8">CGMCC 1.7054</strain>
    </source>
</reference>
<evidence type="ECO:0000259" key="5">
    <source>
        <dbReference type="PROSITE" id="PS51192"/>
    </source>
</evidence>
<dbReference type="CDD" id="cd18793">
    <property type="entry name" value="SF2_C_SNF"/>
    <property type="match status" value="1"/>
</dbReference>
<dbReference type="InterPro" id="IPR049730">
    <property type="entry name" value="SNF2/RAD54-like_C"/>
</dbReference>
<dbReference type="Pfam" id="PF00176">
    <property type="entry name" value="SNF2-rel_dom"/>
    <property type="match status" value="1"/>
</dbReference>
<organism evidence="7 8">
    <name type="scientific">Micrococcus terreus</name>
    <dbReference type="NCBI Taxonomy" id="574650"/>
    <lineage>
        <taxon>Bacteria</taxon>
        <taxon>Bacillati</taxon>
        <taxon>Actinomycetota</taxon>
        <taxon>Actinomycetes</taxon>
        <taxon>Micrococcales</taxon>
        <taxon>Micrococcaceae</taxon>
        <taxon>Micrococcus</taxon>
    </lineage>
</organism>
<dbReference type="PROSITE" id="PS51194">
    <property type="entry name" value="HELICASE_CTER"/>
    <property type="match status" value="1"/>
</dbReference>
<dbReference type="GO" id="GO:0008270">
    <property type="term" value="F:zinc ion binding"/>
    <property type="evidence" value="ECO:0007669"/>
    <property type="project" value="UniProtKB-KW"/>
</dbReference>
<dbReference type="GO" id="GO:0016787">
    <property type="term" value="F:hydrolase activity"/>
    <property type="evidence" value="ECO:0007669"/>
    <property type="project" value="UniProtKB-KW"/>
</dbReference>
<dbReference type="Gene3D" id="3.40.50.300">
    <property type="entry name" value="P-loop containing nucleotide triphosphate hydrolases"/>
    <property type="match status" value="1"/>
</dbReference>
<gene>
    <name evidence="7" type="ORF">SAMN04487966_103125</name>
</gene>
<keyword evidence="7" id="KW-0547">Nucleotide-binding</keyword>
<evidence type="ECO:0000259" key="6">
    <source>
        <dbReference type="PROSITE" id="PS51194"/>
    </source>
</evidence>
<keyword evidence="7" id="KW-0067">ATP-binding</keyword>
<evidence type="ECO:0000256" key="3">
    <source>
        <dbReference type="SAM" id="MobiDB-lite"/>
    </source>
</evidence>
<evidence type="ECO:0000259" key="4">
    <source>
        <dbReference type="PROSITE" id="PS50966"/>
    </source>
</evidence>
<dbReference type="Gene3D" id="3.40.50.10810">
    <property type="entry name" value="Tandem AAA-ATPase domain"/>
    <property type="match status" value="1"/>
</dbReference>
<keyword evidence="2" id="KW-0862">Zinc</keyword>
<dbReference type="SMART" id="SM00487">
    <property type="entry name" value="DEXDc"/>
    <property type="match status" value="1"/>
</dbReference>